<keyword evidence="3" id="KW-1185">Reference proteome</keyword>
<organism evidence="2 3">
    <name type="scientific">Lophiotrema nucula</name>
    <dbReference type="NCBI Taxonomy" id="690887"/>
    <lineage>
        <taxon>Eukaryota</taxon>
        <taxon>Fungi</taxon>
        <taxon>Dikarya</taxon>
        <taxon>Ascomycota</taxon>
        <taxon>Pezizomycotina</taxon>
        <taxon>Dothideomycetes</taxon>
        <taxon>Pleosporomycetidae</taxon>
        <taxon>Pleosporales</taxon>
        <taxon>Lophiotremataceae</taxon>
        <taxon>Lophiotrema</taxon>
    </lineage>
</organism>
<dbReference type="SUPFAM" id="SSF48403">
    <property type="entry name" value="Ankyrin repeat"/>
    <property type="match status" value="1"/>
</dbReference>
<dbReference type="EMBL" id="ML977350">
    <property type="protein sequence ID" value="KAF2108049.1"/>
    <property type="molecule type" value="Genomic_DNA"/>
</dbReference>
<sequence>MGITILDLPLELFQSILYHAIQTRGLERGLRLRLVNTTFNKAVVQTLFIFRLLDSHFESLKCRPEPPLPSFAASYLEYRVLNESESGISGLLCIRRIAEQLSNESTDGRKFHAYIQELCSVTMQRSGYAIVKLFSPAPPAEDDFGLHLFVAAVCTNTIAPIKAGIAKGHSSYAFSWIFGDAQTHAMKNGNYEFLAQTLSTTDGVDVTRRCQMFRRAIMLGSLEIASYTFNFGINDSPWNISENENSWFGPCSRDTLVESITPNVQVWNFVRDLRKKYLGHQEPSQIRYTAFLERCAHEGWADMASSLLTLGAQVNSLSYDLSRLIITACKKGHMKVVETLLTHGADTRAAVEAASQYGHTAIVELLLRDNVATSEALEKAVAGGYRDIVILLFDHNNDLGKAAPASLPYTIQQEHVQMFELLMDRNETSKQKIREDCLKRAQTLGLESMLDLLHRRGWVA</sequence>
<evidence type="ECO:0000259" key="1">
    <source>
        <dbReference type="Pfam" id="PF23745"/>
    </source>
</evidence>
<evidence type="ECO:0000313" key="2">
    <source>
        <dbReference type="EMBL" id="KAF2108049.1"/>
    </source>
</evidence>
<protein>
    <recommendedName>
        <fullName evidence="1">LRRK2 ANK repeat domain-containing protein</fullName>
    </recommendedName>
</protein>
<dbReference type="Gene3D" id="1.25.40.20">
    <property type="entry name" value="Ankyrin repeat-containing domain"/>
    <property type="match status" value="1"/>
</dbReference>
<dbReference type="OrthoDB" id="4772757at2759"/>
<reference evidence="2" key="1">
    <citation type="journal article" date="2020" name="Stud. Mycol.">
        <title>101 Dothideomycetes genomes: a test case for predicting lifestyles and emergence of pathogens.</title>
        <authorList>
            <person name="Haridas S."/>
            <person name="Albert R."/>
            <person name="Binder M."/>
            <person name="Bloem J."/>
            <person name="Labutti K."/>
            <person name="Salamov A."/>
            <person name="Andreopoulos B."/>
            <person name="Baker S."/>
            <person name="Barry K."/>
            <person name="Bills G."/>
            <person name="Bluhm B."/>
            <person name="Cannon C."/>
            <person name="Castanera R."/>
            <person name="Culley D."/>
            <person name="Daum C."/>
            <person name="Ezra D."/>
            <person name="Gonzalez J."/>
            <person name="Henrissat B."/>
            <person name="Kuo A."/>
            <person name="Liang C."/>
            <person name="Lipzen A."/>
            <person name="Lutzoni F."/>
            <person name="Magnuson J."/>
            <person name="Mondo S."/>
            <person name="Nolan M."/>
            <person name="Ohm R."/>
            <person name="Pangilinan J."/>
            <person name="Park H.-J."/>
            <person name="Ramirez L."/>
            <person name="Alfaro M."/>
            <person name="Sun H."/>
            <person name="Tritt A."/>
            <person name="Yoshinaga Y."/>
            <person name="Zwiers L.-H."/>
            <person name="Turgeon B."/>
            <person name="Goodwin S."/>
            <person name="Spatafora J."/>
            <person name="Crous P."/>
            <person name="Grigoriev I."/>
        </authorList>
    </citation>
    <scope>NUCLEOTIDE SEQUENCE</scope>
    <source>
        <strain evidence="2">CBS 627.86</strain>
    </source>
</reference>
<dbReference type="AlphaFoldDB" id="A0A6A5YLA2"/>
<dbReference type="InterPro" id="IPR056593">
    <property type="entry name" value="ANK_LRRK2"/>
</dbReference>
<gene>
    <name evidence="2" type="ORF">BDV96DRAFT_531527</name>
</gene>
<dbReference type="Pfam" id="PF23745">
    <property type="entry name" value="ANK_LRRK2"/>
    <property type="match status" value="1"/>
</dbReference>
<evidence type="ECO:0000313" key="3">
    <source>
        <dbReference type="Proteomes" id="UP000799770"/>
    </source>
</evidence>
<dbReference type="Proteomes" id="UP000799770">
    <property type="component" value="Unassembled WGS sequence"/>
</dbReference>
<dbReference type="PANTHER" id="PTHR24198">
    <property type="entry name" value="ANKYRIN REPEAT AND PROTEIN KINASE DOMAIN-CONTAINING PROTEIN"/>
    <property type="match status" value="1"/>
</dbReference>
<proteinExistence type="predicted"/>
<dbReference type="InterPro" id="IPR036770">
    <property type="entry name" value="Ankyrin_rpt-contain_sf"/>
</dbReference>
<name>A0A6A5YLA2_9PLEO</name>
<feature type="domain" description="LRRK2 ANK repeat" evidence="1">
    <location>
        <begin position="290"/>
        <end position="368"/>
    </location>
</feature>
<dbReference type="PANTHER" id="PTHR24198:SF165">
    <property type="entry name" value="ANKYRIN REPEAT-CONTAINING PROTEIN-RELATED"/>
    <property type="match status" value="1"/>
</dbReference>
<accession>A0A6A5YLA2</accession>